<sequence>MADYINISLLFWVLLGASVLYALTVPGRRGKGLPHGPPTLPIIGNLHQMPTRKAYIKFAEWAKQYGDMYSIEIGSTTTIVLSSRRLVKEILERRGAVTAGRPASYALEKLVFRGHFITIQQPDAPMYRASKKLLHQYFGEPAIDRSHLRIINAEATQLIRDVMIDPDNFPHHAHRYANSFTMSATYGIRTPSHDTPHLVAITKITSQTASLIVPGRLPPVDIFPFLKLVPERFLGNWVTLCTDLQKASDKLYTSILGAVMERRKAKGPQDTFADICIDNKEYDFSFHELMYLTGSVLDAGTDTTSSVLITLIQMLCAYPEILKRAHAEIDMVVGEDRTPVWDDFAKLPYINQLIKETQRLRPATPIAFPHKALKDIWIDGKLVPEGATIIANITGLHSDANKFERPGEFYPDHYEGMTKLAQGYANISDENKRDHYVYGFGRRICAGMQIAERSLFTTFSKMLWAFDISAPKDEQGRLVEMNLDPMTGYTDGTIVMAKPFQAYIKVRSGQNNHDRRSCSICGQVFTRTEHLTRHERSHRGEKPFRCSLCGFASCRKDLLKRHIRRQHSGVECATVATAMDISGVSGELGDDDGSSDRTNDFSLDPIFEWGPDMPDFGSLNSQGNLVSDVDIGTLISNVYNDDSPLSFQVNRPPSPPASNPQWETFTQSDSCTITKSGNESRDATLGTFQISEARRMQVIDLGHAACSDMDVDFPSCLTLEQCIAACFDSLFIVTPCVHIPTWNAEEADPCILLAMAACGARYLRKAELALNIHKVARKVTLGQVFVIEESMLIGLASLTMAPQIRTPDGLRIEQPPSVILALLIVTGFSLWNGPADACREAMLDNVLLAELSCLETNLEEGHMDPEISWEIWVEKETMIRTRYCVLYFLSLVNIAFDATPPIRYSGVQLSLPCAEGEWAAPSAQDWARNRRPRARISLKDAVDDFLNSSAPTPISDSPFTAIIILHTLLQKIWYWRQGSWDKNRPLDAGPFRNALDKLESAADSGSELTMSPHNARASLAYNFHSLLRLARIHLCASMGNCIAACKTHDASKISQAIAIGFPIERSIESSKAALSATQSFTALLKFGTVHTSGSGTLHYIFNTFHSVLYLIKWLESMEGMPAITWTEHESQTISSIKSTVKEAELHPEQAKLPLSRRVAFACLIIFKAANTWDLQTVLVKALHEYATKSRAD</sequence>
<organism evidence="11 12">
    <name type="scientific">Fusarium anthophilum</name>
    <dbReference type="NCBI Taxonomy" id="48485"/>
    <lineage>
        <taxon>Eukaryota</taxon>
        <taxon>Fungi</taxon>
        <taxon>Dikarya</taxon>
        <taxon>Ascomycota</taxon>
        <taxon>Pezizomycotina</taxon>
        <taxon>Sordariomycetes</taxon>
        <taxon>Hypocreomycetidae</taxon>
        <taxon>Hypocreales</taxon>
        <taxon>Nectriaceae</taxon>
        <taxon>Fusarium</taxon>
        <taxon>Fusarium fujikuroi species complex</taxon>
    </lineage>
</organism>
<dbReference type="GO" id="GO:0020037">
    <property type="term" value="F:heme binding"/>
    <property type="evidence" value="ECO:0007669"/>
    <property type="project" value="InterPro"/>
</dbReference>
<gene>
    <name evidence="11" type="ORF">FANTH_13627</name>
</gene>
<dbReference type="GO" id="GO:0016705">
    <property type="term" value="F:oxidoreductase activity, acting on paired donors, with incorporation or reduction of molecular oxygen"/>
    <property type="evidence" value="ECO:0007669"/>
    <property type="project" value="InterPro"/>
</dbReference>
<protein>
    <recommendedName>
        <fullName evidence="10">C2H2-type domain-containing protein</fullName>
    </recommendedName>
</protein>
<proteinExistence type="inferred from homology"/>
<dbReference type="PROSITE" id="PS50157">
    <property type="entry name" value="ZINC_FINGER_C2H2_2"/>
    <property type="match status" value="2"/>
</dbReference>
<keyword evidence="6" id="KW-0539">Nucleus</keyword>
<accession>A0A8H4YMS0</accession>
<dbReference type="InterPro" id="IPR013087">
    <property type="entry name" value="Znf_C2H2_type"/>
</dbReference>
<evidence type="ECO:0000256" key="8">
    <source>
        <dbReference type="PROSITE-ProRule" id="PRU00042"/>
    </source>
</evidence>
<keyword evidence="4 7" id="KW-0408">Iron</keyword>
<dbReference type="Gene3D" id="1.10.630.10">
    <property type="entry name" value="Cytochrome P450"/>
    <property type="match status" value="1"/>
</dbReference>
<dbReference type="InterPro" id="IPR002401">
    <property type="entry name" value="Cyt_P450_E_grp-I"/>
</dbReference>
<comment type="similarity">
    <text evidence="1">Belongs to the cytochrome P450 family.</text>
</comment>
<keyword evidence="8" id="KW-0862">Zinc</keyword>
<feature type="binding site" description="axial binding residue" evidence="7">
    <location>
        <position position="445"/>
    </location>
    <ligand>
        <name>heme</name>
        <dbReference type="ChEBI" id="CHEBI:30413"/>
    </ligand>
    <ligandPart>
        <name>Fe</name>
        <dbReference type="ChEBI" id="CHEBI:18248"/>
    </ligandPart>
</feature>
<comment type="cofactor">
    <cofactor evidence="7">
        <name>heme</name>
        <dbReference type="ChEBI" id="CHEBI:30413"/>
    </cofactor>
</comment>
<evidence type="ECO:0000256" key="3">
    <source>
        <dbReference type="ARBA" id="ARBA00023002"/>
    </source>
</evidence>
<dbReference type="GO" id="GO:0005506">
    <property type="term" value="F:iron ion binding"/>
    <property type="evidence" value="ECO:0007669"/>
    <property type="project" value="InterPro"/>
</dbReference>
<dbReference type="InterPro" id="IPR001128">
    <property type="entry name" value="Cyt_P450"/>
</dbReference>
<comment type="caution">
    <text evidence="11">The sequence shown here is derived from an EMBL/GenBank/DDBJ whole genome shotgun (WGS) entry which is preliminary data.</text>
</comment>
<dbReference type="AlphaFoldDB" id="A0A8H4YMS0"/>
<keyword evidence="12" id="KW-1185">Reference proteome</keyword>
<dbReference type="GO" id="GO:0006351">
    <property type="term" value="P:DNA-templated transcription"/>
    <property type="evidence" value="ECO:0007669"/>
    <property type="project" value="InterPro"/>
</dbReference>
<evidence type="ECO:0000313" key="11">
    <source>
        <dbReference type="EMBL" id="KAF5230896.1"/>
    </source>
</evidence>
<name>A0A8H4YMS0_9HYPO</name>
<feature type="signal peptide" evidence="9">
    <location>
        <begin position="1"/>
        <end position="22"/>
    </location>
</feature>
<dbReference type="CDD" id="cd12148">
    <property type="entry name" value="fungal_TF_MHR"/>
    <property type="match status" value="1"/>
</dbReference>
<evidence type="ECO:0000256" key="2">
    <source>
        <dbReference type="ARBA" id="ARBA00022723"/>
    </source>
</evidence>
<keyword evidence="8" id="KW-0863">Zinc-finger</keyword>
<dbReference type="GO" id="GO:0008270">
    <property type="term" value="F:zinc ion binding"/>
    <property type="evidence" value="ECO:0007669"/>
    <property type="project" value="UniProtKB-KW"/>
</dbReference>
<dbReference type="GO" id="GO:0003677">
    <property type="term" value="F:DNA binding"/>
    <property type="evidence" value="ECO:0007669"/>
    <property type="project" value="InterPro"/>
</dbReference>
<dbReference type="Proteomes" id="UP000573603">
    <property type="component" value="Unassembled WGS sequence"/>
</dbReference>
<feature type="domain" description="C2H2-type" evidence="10">
    <location>
        <begin position="544"/>
        <end position="572"/>
    </location>
</feature>
<reference evidence="11 12" key="1">
    <citation type="journal article" date="2020" name="BMC Genomics">
        <title>Correction to: Identification and distribution of gene clusters required for synthesis of sphingolipid metabolism inhibitors in diverse species of the filamentous fungus Fusarium.</title>
        <authorList>
            <person name="Kim H.S."/>
            <person name="Lohmar J.M."/>
            <person name="Busman M."/>
            <person name="Brown D.W."/>
            <person name="Naumann T.A."/>
            <person name="Divon H.H."/>
            <person name="Lysoe E."/>
            <person name="Uhlig S."/>
            <person name="Proctor R.H."/>
        </authorList>
    </citation>
    <scope>NUCLEOTIDE SEQUENCE [LARGE SCALE GENOMIC DNA]</scope>
    <source>
        <strain evidence="11 12">NRRL 25214</strain>
    </source>
</reference>
<keyword evidence="9" id="KW-0732">Signal</keyword>
<dbReference type="CDD" id="cd11065">
    <property type="entry name" value="CYP64-like"/>
    <property type="match status" value="1"/>
</dbReference>
<dbReference type="InterPro" id="IPR036396">
    <property type="entry name" value="Cyt_P450_sf"/>
</dbReference>
<feature type="domain" description="C2H2-type" evidence="10">
    <location>
        <begin position="516"/>
        <end position="543"/>
    </location>
</feature>
<dbReference type="SUPFAM" id="SSF48264">
    <property type="entry name" value="Cytochrome P450"/>
    <property type="match status" value="1"/>
</dbReference>
<keyword evidence="5" id="KW-0503">Monooxygenase</keyword>
<dbReference type="EMBL" id="JABEVY010000500">
    <property type="protein sequence ID" value="KAF5230896.1"/>
    <property type="molecule type" value="Genomic_DNA"/>
</dbReference>
<evidence type="ECO:0000256" key="5">
    <source>
        <dbReference type="ARBA" id="ARBA00023033"/>
    </source>
</evidence>
<evidence type="ECO:0000256" key="4">
    <source>
        <dbReference type="ARBA" id="ARBA00023004"/>
    </source>
</evidence>
<keyword evidence="2 7" id="KW-0479">Metal-binding</keyword>
<dbReference type="Gene3D" id="3.30.160.60">
    <property type="entry name" value="Classic Zinc Finger"/>
    <property type="match status" value="2"/>
</dbReference>
<dbReference type="SMART" id="SM00355">
    <property type="entry name" value="ZnF_C2H2"/>
    <property type="match status" value="2"/>
</dbReference>
<dbReference type="Pfam" id="PF00096">
    <property type="entry name" value="zf-C2H2"/>
    <property type="match status" value="2"/>
</dbReference>
<keyword evidence="7" id="KW-0349">Heme</keyword>
<dbReference type="GO" id="GO:0004497">
    <property type="term" value="F:monooxygenase activity"/>
    <property type="evidence" value="ECO:0007669"/>
    <property type="project" value="UniProtKB-KW"/>
</dbReference>
<evidence type="ECO:0000256" key="6">
    <source>
        <dbReference type="ARBA" id="ARBA00023242"/>
    </source>
</evidence>
<evidence type="ECO:0000256" key="7">
    <source>
        <dbReference type="PIRSR" id="PIRSR602401-1"/>
    </source>
</evidence>
<dbReference type="PROSITE" id="PS00028">
    <property type="entry name" value="ZINC_FINGER_C2H2_1"/>
    <property type="match status" value="1"/>
</dbReference>
<evidence type="ECO:0000256" key="1">
    <source>
        <dbReference type="ARBA" id="ARBA00010617"/>
    </source>
</evidence>
<evidence type="ECO:0000313" key="12">
    <source>
        <dbReference type="Proteomes" id="UP000573603"/>
    </source>
</evidence>
<dbReference type="InterPro" id="IPR007219">
    <property type="entry name" value="XnlR_reg_dom"/>
</dbReference>
<evidence type="ECO:0000256" key="9">
    <source>
        <dbReference type="SAM" id="SignalP"/>
    </source>
</evidence>
<evidence type="ECO:0000259" key="10">
    <source>
        <dbReference type="PROSITE" id="PS50157"/>
    </source>
</evidence>
<dbReference type="PANTHER" id="PTHR46300:SF2">
    <property type="entry name" value="CYTOCHROME P450 MONOOXYGENASE ALNH-RELATED"/>
    <property type="match status" value="1"/>
</dbReference>
<dbReference type="SUPFAM" id="SSF57667">
    <property type="entry name" value="beta-beta-alpha zinc fingers"/>
    <property type="match status" value="1"/>
</dbReference>
<dbReference type="PRINTS" id="PR00385">
    <property type="entry name" value="P450"/>
</dbReference>
<dbReference type="Pfam" id="PF00067">
    <property type="entry name" value="p450"/>
    <property type="match status" value="1"/>
</dbReference>
<dbReference type="Pfam" id="PF04082">
    <property type="entry name" value="Fungal_trans"/>
    <property type="match status" value="1"/>
</dbReference>
<dbReference type="PANTHER" id="PTHR46300">
    <property type="entry name" value="P450, PUTATIVE (EUROFUNG)-RELATED-RELATED"/>
    <property type="match status" value="1"/>
</dbReference>
<dbReference type="InterPro" id="IPR050364">
    <property type="entry name" value="Cytochrome_P450_fung"/>
</dbReference>
<dbReference type="PRINTS" id="PR00463">
    <property type="entry name" value="EP450I"/>
</dbReference>
<feature type="chain" id="PRO_5034817091" description="C2H2-type domain-containing protein" evidence="9">
    <location>
        <begin position="23"/>
        <end position="1192"/>
    </location>
</feature>
<dbReference type="InterPro" id="IPR036236">
    <property type="entry name" value="Znf_C2H2_sf"/>
</dbReference>
<keyword evidence="3" id="KW-0560">Oxidoreductase</keyword>